<organism evidence="2">
    <name type="scientific">Uncultured Desulfatiglans sp</name>
    <dbReference type="NCBI Taxonomy" id="1748965"/>
    <lineage>
        <taxon>Bacteria</taxon>
        <taxon>Pseudomonadati</taxon>
        <taxon>Thermodesulfobacteriota</taxon>
        <taxon>Desulfobacteria</taxon>
        <taxon>Desulfatiglandales</taxon>
        <taxon>Desulfatiglandaceae</taxon>
        <taxon>Desulfatiglans</taxon>
        <taxon>environmental samples</taxon>
    </lineage>
</organism>
<dbReference type="InterPro" id="IPR036291">
    <property type="entry name" value="NAD(P)-bd_dom_sf"/>
</dbReference>
<dbReference type="InterPro" id="IPR001509">
    <property type="entry name" value="Epimerase_deHydtase"/>
</dbReference>
<evidence type="ECO:0000259" key="1">
    <source>
        <dbReference type="Pfam" id="PF01370"/>
    </source>
</evidence>
<name>A0A653AE29_UNCDX</name>
<keyword evidence="2" id="KW-0808">Transferase</keyword>
<reference evidence="2" key="1">
    <citation type="submission" date="2018-07" db="EMBL/GenBank/DDBJ databases">
        <authorList>
            <consortium name="Genoscope - CEA"/>
            <person name="William W."/>
        </authorList>
    </citation>
    <scope>NUCLEOTIDE SEQUENCE</scope>
    <source>
        <strain evidence="2">IK1</strain>
    </source>
</reference>
<sequence length="158" mass="17847">MITQFILNLVEGAPIRLVDGGAQKRCFTDFRDGIECLFRIVENKNGQCNRRIFNIGNPQNEYSMAALADMLREQFDGHALRFYFPPDGGIQRIEARAYYGSGYQDVQHQRPSIREAQRIVGWKPNVPFAQCIGETLDYFLKSAVECAAEASCAMPACE</sequence>
<dbReference type="EC" id="2.1.2.-" evidence="2"/>
<accession>A0A653AE29</accession>
<dbReference type="EMBL" id="UPXX01000031">
    <property type="protein sequence ID" value="VBB46319.1"/>
    <property type="molecule type" value="Genomic_DNA"/>
</dbReference>
<dbReference type="SUPFAM" id="SSF51735">
    <property type="entry name" value="NAD(P)-binding Rossmann-fold domains"/>
    <property type="match status" value="1"/>
</dbReference>
<evidence type="ECO:0000313" key="2">
    <source>
        <dbReference type="EMBL" id="VBB46319.1"/>
    </source>
</evidence>
<dbReference type="Pfam" id="PF01370">
    <property type="entry name" value="Epimerase"/>
    <property type="match status" value="1"/>
</dbReference>
<feature type="domain" description="NAD-dependent epimerase/dehydratase" evidence="1">
    <location>
        <begin position="1"/>
        <end position="56"/>
    </location>
</feature>
<dbReference type="Gene3D" id="3.40.50.720">
    <property type="entry name" value="NAD(P)-binding Rossmann-like Domain"/>
    <property type="match status" value="1"/>
</dbReference>
<dbReference type="GO" id="GO:0016740">
    <property type="term" value="F:transferase activity"/>
    <property type="evidence" value="ECO:0007669"/>
    <property type="project" value="UniProtKB-KW"/>
</dbReference>
<protein>
    <submittedName>
        <fullName evidence="2">Fused UDP-L-Ara4N formyltransferase UDP-GlcA C-4'-decarboxylase</fullName>
        <ecNumber evidence="2">2.1.2.-</ecNumber>
        <ecNumber evidence="2">4.1.1.35</ecNumber>
    </submittedName>
</protein>
<dbReference type="PANTHER" id="PTHR43245:SF13">
    <property type="entry name" value="UDP-D-APIOSE_UDP-D-XYLOSE SYNTHASE 2"/>
    <property type="match status" value="1"/>
</dbReference>
<dbReference type="GO" id="GO:0048040">
    <property type="term" value="F:UDP-glucuronate decarboxylase activity"/>
    <property type="evidence" value="ECO:0007669"/>
    <property type="project" value="UniProtKB-EC"/>
</dbReference>
<proteinExistence type="predicted"/>
<keyword evidence="2" id="KW-0456">Lyase</keyword>
<gene>
    <name evidence="2" type="ORF">TRIP_B40228</name>
</gene>
<dbReference type="AlphaFoldDB" id="A0A653AE29"/>
<dbReference type="PANTHER" id="PTHR43245">
    <property type="entry name" value="BIFUNCTIONAL POLYMYXIN RESISTANCE PROTEIN ARNA"/>
    <property type="match status" value="1"/>
</dbReference>
<dbReference type="InterPro" id="IPR050177">
    <property type="entry name" value="Lipid_A_modif_metabolic_enz"/>
</dbReference>
<dbReference type="EC" id="4.1.1.35" evidence="2"/>